<sequence>MEGRKKPEREAKRAEVQQASPVHPFVERDAQRSKRPIKAERHQVTCVTQLVRSVWSKHM</sequence>
<gene>
    <name evidence="2" type="ORF">PM001_LOCUS9673</name>
</gene>
<accession>A0AAV1TTX2</accession>
<evidence type="ECO:0000256" key="1">
    <source>
        <dbReference type="SAM" id="MobiDB-lite"/>
    </source>
</evidence>
<reference evidence="2" key="1">
    <citation type="submission" date="2024-01" db="EMBL/GenBank/DDBJ databases">
        <authorList>
            <person name="Webb A."/>
        </authorList>
    </citation>
    <scope>NUCLEOTIDE SEQUENCE</scope>
    <source>
        <strain evidence="2">Pm1</strain>
    </source>
</reference>
<evidence type="ECO:0000313" key="2">
    <source>
        <dbReference type="EMBL" id="CAK7924523.1"/>
    </source>
</evidence>
<dbReference type="EMBL" id="CAKLBY020000075">
    <property type="protein sequence ID" value="CAK7924523.1"/>
    <property type="molecule type" value="Genomic_DNA"/>
</dbReference>
<evidence type="ECO:0000313" key="3">
    <source>
        <dbReference type="Proteomes" id="UP001162060"/>
    </source>
</evidence>
<comment type="caution">
    <text evidence="2">The sequence shown here is derived from an EMBL/GenBank/DDBJ whole genome shotgun (WGS) entry which is preliminary data.</text>
</comment>
<protein>
    <submittedName>
        <fullName evidence="2">Uncharacterized protein</fullName>
    </submittedName>
</protein>
<feature type="compositionally biased region" description="Basic and acidic residues" evidence="1">
    <location>
        <begin position="1"/>
        <end position="15"/>
    </location>
</feature>
<dbReference type="AlphaFoldDB" id="A0AAV1TTX2"/>
<feature type="compositionally biased region" description="Basic and acidic residues" evidence="1">
    <location>
        <begin position="25"/>
        <end position="39"/>
    </location>
</feature>
<dbReference type="Proteomes" id="UP001162060">
    <property type="component" value="Unassembled WGS sequence"/>
</dbReference>
<organism evidence="2 3">
    <name type="scientific">Peronospora matthiolae</name>
    <dbReference type="NCBI Taxonomy" id="2874970"/>
    <lineage>
        <taxon>Eukaryota</taxon>
        <taxon>Sar</taxon>
        <taxon>Stramenopiles</taxon>
        <taxon>Oomycota</taxon>
        <taxon>Peronosporomycetes</taxon>
        <taxon>Peronosporales</taxon>
        <taxon>Peronosporaceae</taxon>
        <taxon>Peronospora</taxon>
    </lineage>
</organism>
<feature type="region of interest" description="Disordered" evidence="1">
    <location>
        <begin position="1"/>
        <end position="39"/>
    </location>
</feature>
<proteinExistence type="predicted"/>
<name>A0AAV1TTX2_9STRA</name>